<feature type="domain" description="Amidohydrolase 3" evidence="1">
    <location>
        <begin position="159"/>
        <end position="399"/>
    </location>
</feature>
<reference evidence="3" key="1">
    <citation type="submission" date="2017-07" db="EMBL/GenBank/DDBJ databases">
        <title>Comparative genome mining reveals phylogenetic distribution patterns of secondary metabolites in Amycolatopsis.</title>
        <authorList>
            <person name="Adamek M."/>
            <person name="Alanjary M."/>
            <person name="Sales-Ortells H."/>
            <person name="Goodfellow M."/>
            <person name="Bull A.T."/>
            <person name="Kalinowski J."/>
            <person name="Ziemert N."/>
        </authorList>
    </citation>
    <scope>NUCLEOTIDE SEQUENCE [LARGE SCALE GENOMIC DNA]</scope>
    <source>
        <strain evidence="3">H5</strain>
    </source>
</reference>
<dbReference type="SUPFAM" id="SSF51556">
    <property type="entry name" value="Metallo-dependent hydrolases"/>
    <property type="match status" value="1"/>
</dbReference>
<dbReference type="Proteomes" id="UP000215199">
    <property type="component" value="Unassembled WGS sequence"/>
</dbReference>
<dbReference type="InterPro" id="IPR011059">
    <property type="entry name" value="Metal-dep_hydrolase_composite"/>
</dbReference>
<evidence type="ECO:0000259" key="1">
    <source>
        <dbReference type="Pfam" id="PF07969"/>
    </source>
</evidence>
<proteinExistence type="predicted"/>
<evidence type="ECO:0000313" key="3">
    <source>
        <dbReference type="Proteomes" id="UP000215199"/>
    </source>
</evidence>
<dbReference type="InterPro" id="IPR052349">
    <property type="entry name" value="Metallo-hydrolase_Enzymes"/>
</dbReference>
<gene>
    <name evidence="2" type="ORF">CF165_36990</name>
</gene>
<dbReference type="PANTHER" id="PTHR32027">
    <property type="entry name" value="CYTOSINE DEAMINASE"/>
    <property type="match status" value="1"/>
</dbReference>
<dbReference type="InterPro" id="IPR013108">
    <property type="entry name" value="Amidohydro_3"/>
</dbReference>
<dbReference type="Pfam" id="PF07969">
    <property type="entry name" value="Amidohydro_3"/>
    <property type="match status" value="1"/>
</dbReference>
<dbReference type="OrthoDB" id="3366604at2"/>
<accession>A0A229SSP2</accession>
<dbReference type="PANTHER" id="PTHR32027:SF9">
    <property type="entry name" value="BLL3847 PROTEIN"/>
    <property type="match status" value="1"/>
</dbReference>
<comment type="caution">
    <text evidence="2">The sequence shown here is derived from an EMBL/GenBank/DDBJ whole genome shotgun (WGS) entry which is preliminary data.</text>
</comment>
<dbReference type="Gene3D" id="3.20.20.140">
    <property type="entry name" value="Metal-dependent hydrolases"/>
    <property type="match status" value="1"/>
</dbReference>
<evidence type="ECO:0000313" key="2">
    <source>
        <dbReference type="EMBL" id="OXM61946.1"/>
    </source>
</evidence>
<dbReference type="RefSeq" id="WP_093952240.1">
    <property type="nucleotide sequence ID" value="NZ_NMUL01000043.1"/>
</dbReference>
<dbReference type="Gene3D" id="2.30.40.10">
    <property type="entry name" value="Urease, subunit C, domain 1"/>
    <property type="match status" value="1"/>
</dbReference>
<sequence>MTDPLPRPLAAVRNAQLPDGRVVDVSFASGVVSAITTAGTADTLGPTLDLRGRLLLPAPAEPHAHLDKARSFDAANPKLGDLGSAIDAWRSHASAMSVESIVERARAQALAMLAAGTTAIRSHVDVLEDGGAGLEDVTRAARALVQVRAELAGLMDIQLVALAGPHCPDHHLEAVLDAGIELVGGAPHLAPDPAADLARLLAIAERRGIGADLHTDENLAGPVTLDAYARAVRDWPGDRPRTAGHCVRLGTLEAARRDAIIADVKAAGLGIVTLPITNLYLQGWEHPVSTPRGLAPLRELLDAGVRLGAGADNVRDPFNPVGRGDALETASLLVTAGHLPPEEAYGLVSTGARSVMGLPAAGTAVGAPADFLAIRAVNLVDAIATAPADRIVIHRGRVVAITEARCELPALSVAPLPVPVS</sequence>
<dbReference type="InterPro" id="IPR032466">
    <property type="entry name" value="Metal_Hydrolase"/>
</dbReference>
<organism evidence="2 3">
    <name type="scientific">Amycolatopsis vastitatis</name>
    <dbReference type="NCBI Taxonomy" id="1905142"/>
    <lineage>
        <taxon>Bacteria</taxon>
        <taxon>Bacillati</taxon>
        <taxon>Actinomycetota</taxon>
        <taxon>Actinomycetes</taxon>
        <taxon>Pseudonocardiales</taxon>
        <taxon>Pseudonocardiaceae</taxon>
        <taxon>Amycolatopsis</taxon>
    </lineage>
</organism>
<dbReference type="AlphaFoldDB" id="A0A229SSP2"/>
<protein>
    <submittedName>
        <fullName evidence="2">Cytosine deaminase</fullName>
    </submittedName>
</protein>
<dbReference type="GO" id="GO:0016814">
    <property type="term" value="F:hydrolase activity, acting on carbon-nitrogen (but not peptide) bonds, in cyclic amidines"/>
    <property type="evidence" value="ECO:0007669"/>
    <property type="project" value="TreeGrafter"/>
</dbReference>
<keyword evidence="3" id="KW-1185">Reference proteome</keyword>
<dbReference type="EMBL" id="NMUL01000043">
    <property type="protein sequence ID" value="OXM61946.1"/>
    <property type="molecule type" value="Genomic_DNA"/>
</dbReference>
<name>A0A229SSP2_9PSEU</name>